<evidence type="ECO:0000313" key="1">
    <source>
        <dbReference type="EMBL" id="MBE9030011.1"/>
    </source>
</evidence>
<dbReference type="EMBL" id="JADEXQ010000026">
    <property type="protein sequence ID" value="MBE9030011.1"/>
    <property type="molecule type" value="Genomic_DNA"/>
</dbReference>
<evidence type="ECO:0000313" key="2">
    <source>
        <dbReference type="Proteomes" id="UP000625316"/>
    </source>
</evidence>
<keyword evidence="2" id="KW-1185">Reference proteome</keyword>
<name>A0A928VNL3_9CYAN</name>
<gene>
    <name evidence="1" type="ORF">IQ266_09755</name>
</gene>
<proteinExistence type="predicted"/>
<organism evidence="1 2">
    <name type="scientific">Romeriopsis navalis LEGE 11480</name>
    <dbReference type="NCBI Taxonomy" id="2777977"/>
    <lineage>
        <taxon>Bacteria</taxon>
        <taxon>Bacillati</taxon>
        <taxon>Cyanobacteriota</taxon>
        <taxon>Cyanophyceae</taxon>
        <taxon>Leptolyngbyales</taxon>
        <taxon>Leptolyngbyaceae</taxon>
        <taxon>Romeriopsis</taxon>
        <taxon>Romeriopsis navalis</taxon>
    </lineage>
</organism>
<dbReference type="RefSeq" id="WP_264324836.1">
    <property type="nucleotide sequence ID" value="NZ_JADEXQ010000026.1"/>
</dbReference>
<reference evidence="1" key="1">
    <citation type="submission" date="2020-10" db="EMBL/GenBank/DDBJ databases">
        <authorList>
            <person name="Castelo-Branco R."/>
            <person name="Eusebio N."/>
            <person name="Adriana R."/>
            <person name="Vieira A."/>
            <person name="Brugerolle De Fraissinette N."/>
            <person name="Rezende De Castro R."/>
            <person name="Schneider M.P."/>
            <person name="Vasconcelos V."/>
            <person name="Leao P.N."/>
        </authorList>
    </citation>
    <scope>NUCLEOTIDE SEQUENCE</scope>
    <source>
        <strain evidence="1">LEGE 11480</strain>
    </source>
</reference>
<protein>
    <submittedName>
        <fullName evidence="1">Uncharacterized protein</fullName>
    </submittedName>
</protein>
<dbReference type="Proteomes" id="UP000625316">
    <property type="component" value="Unassembled WGS sequence"/>
</dbReference>
<accession>A0A928VNL3</accession>
<sequence length="71" mass="8059">MTKAALETTYECLDHLDEVDKVESAQYRQQALDVLADNEIDLQWRQAIADRLNEADVLLGMTVVGKNDDSY</sequence>
<dbReference type="AlphaFoldDB" id="A0A928VNL3"/>
<comment type="caution">
    <text evidence="1">The sequence shown here is derived from an EMBL/GenBank/DDBJ whole genome shotgun (WGS) entry which is preliminary data.</text>
</comment>